<feature type="region of interest" description="Disordered" evidence="1">
    <location>
        <begin position="175"/>
        <end position="204"/>
    </location>
</feature>
<feature type="compositionally biased region" description="Low complexity" evidence="1">
    <location>
        <begin position="58"/>
        <end position="75"/>
    </location>
</feature>
<proteinExistence type="predicted"/>
<evidence type="ECO:0000313" key="4">
    <source>
        <dbReference type="RefSeq" id="XP_018025601.2"/>
    </source>
</evidence>
<sequence length="1039" mass="118020">MRFASTGVSIILVLLMAGRRFSGKKKEPDGKKPTSTSGGAPKSPSPASKDSRGGDVNAATGSAVEGAVGAASEASQSTSQIQENLERTDSQAGMGIIERAPELVISEELGQIIEEEIEAVTEPLPNSDPLRVKCSGAQGAFIPSEVPRLEPSTPRQEPTANQTSFSCVVVAAPRPQAQPVQSRPSGSTSRSLSATGTPSSRGESIILDSYLPDHTKKDFLGVHQIRVPYLPVSEKPALLQDTGSFGSAWQEVLLRNSDTFFLDAFTFNYPRKYSPDIYASRITKHRSNMHELIKVMERIINAPHELQLLDYIRSQVIKSLPSYVMRDIRMRLMQRVRHQGFFSSDDLFKETFSITSTSTQYSPYFTLKSLKASDFIIIAAHTCFSAALVFHQLAEDALDNGRLLCVVAYGRWGLRMAAKYVSITHELESYSTLELLFHQVLTTALVRLAVYADLDFDDPGATDEVERAFFPILAFLDHQIGSEDPDAYMPPTDFKEFAMSLLILRRSTFIDKQLEFERLFLFCFRSSSKINDLTLHMKVPNLSNLAGDNNPTIRQIMAILMEFDNWEDPLNYYSSNNLGSVVLRYKAQIASCIANFVTDYLPCYQYALSKVALAIKLEQMRVPNIKICFHEQCLETFTSIQLDCALRCMWELQNANTTHETVALLQLITEKRFASWIPIKFDEAASLFLAHVLLVDYTCGLESRLSEPSIKKSRTHSLDCMARQPLTKWLFEEISTKIWDRMERLMRVMEKRSLHETLRLIKLGYYLLPVLMNYFSKHDPDAMVEMYELAKQNVDTPLSETREDYKHVKDPHASFGQKQLHDFTKTYFNQFPQHRLQSKWPKTWRVEDPREFEHGNDSPVYATFSQRCKIDHFNQVYSKKLAEINPNASPQPRNIGPGQMQNFPYDVFQSDLSKRSAQFVVRCNDFELDYIKNELDLIEAADPAQKVEDVLDFLLVMISLIGEVYNSLLEMRDETVNQIERDMLLNWARTVDKLLASTERSSISRDDPMKTVFRILLEVAFTFGFPTQVYMNHQPSPGD</sequence>
<evidence type="ECO:0000313" key="3">
    <source>
        <dbReference type="Proteomes" id="UP000694843"/>
    </source>
</evidence>
<feature type="region of interest" description="Disordered" evidence="1">
    <location>
        <begin position="22"/>
        <end position="94"/>
    </location>
</feature>
<evidence type="ECO:0000256" key="2">
    <source>
        <dbReference type="SAM" id="SignalP"/>
    </source>
</evidence>
<gene>
    <name evidence="4" type="primary">LOC108681121</name>
</gene>
<dbReference type="GeneID" id="108681121"/>
<name>A0A8B7PJQ9_HYAAZ</name>
<organism evidence="3 4">
    <name type="scientific">Hyalella azteca</name>
    <name type="common">Amphipod</name>
    <dbReference type="NCBI Taxonomy" id="294128"/>
    <lineage>
        <taxon>Eukaryota</taxon>
        <taxon>Metazoa</taxon>
        <taxon>Ecdysozoa</taxon>
        <taxon>Arthropoda</taxon>
        <taxon>Crustacea</taxon>
        <taxon>Multicrustacea</taxon>
        <taxon>Malacostraca</taxon>
        <taxon>Eumalacostraca</taxon>
        <taxon>Peracarida</taxon>
        <taxon>Amphipoda</taxon>
        <taxon>Senticaudata</taxon>
        <taxon>Talitrida</taxon>
        <taxon>Talitroidea</taxon>
        <taxon>Hyalellidae</taxon>
        <taxon>Hyalella</taxon>
    </lineage>
</organism>
<feature type="signal peptide" evidence="2">
    <location>
        <begin position="1"/>
        <end position="23"/>
    </location>
</feature>
<protein>
    <submittedName>
        <fullName evidence="4">Uncharacterized protein LOC108681121</fullName>
    </submittedName>
</protein>
<keyword evidence="3" id="KW-1185">Reference proteome</keyword>
<dbReference type="RefSeq" id="XP_018025601.2">
    <property type="nucleotide sequence ID" value="XM_018170112.2"/>
</dbReference>
<reference evidence="4" key="1">
    <citation type="submission" date="2025-08" db="UniProtKB">
        <authorList>
            <consortium name="RefSeq"/>
        </authorList>
    </citation>
    <scope>IDENTIFICATION</scope>
    <source>
        <tissue evidence="4">Whole organism</tissue>
    </source>
</reference>
<accession>A0A8B7PJQ9</accession>
<feature type="compositionally biased region" description="Low complexity" evidence="1">
    <location>
        <begin position="33"/>
        <end position="48"/>
    </location>
</feature>
<keyword evidence="2" id="KW-0732">Signal</keyword>
<feature type="chain" id="PRO_5037402747" evidence="2">
    <location>
        <begin position="24"/>
        <end position="1039"/>
    </location>
</feature>
<dbReference type="KEGG" id="hazt:108681121"/>
<evidence type="ECO:0000256" key="1">
    <source>
        <dbReference type="SAM" id="MobiDB-lite"/>
    </source>
</evidence>
<dbReference type="Proteomes" id="UP000694843">
    <property type="component" value="Unplaced"/>
</dbReference>
<dbReference type="AlphaFoldDB" id="A0A8B7PJQ9"/>
<feature type="compositionally biased region" description="Low complexity" evidence="1">
    <location>
        <begin position="182"/>
        <end position="197"/>
    </location>
</feature>